<evidence type="ECO:0000256" key="13">
    <source>
        <dbReference type="ARBA" id="ARBA00022989"/>
    </source>
</evidence>
<keyword evidence="14 20" id="KW-0472">Membrane</keyword>
<dbReference type="Gene3D" id="3.80.10.10">
    <property type="entry name" value="Ribonuclease Inhibitor"/>
    <property type="match status" value="3"/>
</dbReference>
<keyword evidence="16" id="KW-0325">Glycoprotein</keyword>
<evidence type="ECO:0000256" key="6">
    <source>
        <dbReference type="ARBA" id="ARBA00022679"/>
    </source>
</evidence>
<proteinExistence type="predicted"/>
<dbReference type="SUPFAM" id="SSF52058">
    <property type="entry name" value="L domain-like"/>
    <property type="match status" value="1"/>
</dbReference>
<keyword evidence="5" id="KW-0433">Leucine-rich repeat</keyword>
<evidence type="ECO:0000256" key="5">
    <source>
        <dbReference type="ARBA" id="ARBA00022614"/>
    </source>
</evidence>
<evidence type="ECO:0000256" key="21">
    <source>
        <dbReference type="SAM" id="SignalP"/>
    </source>
</evidence>
<evidence type="ECO:0000256" key="8">
    <source>
        <dbReference type="ARBA" id="ARBA00022729"/>
    </source>
</evidence>
<keyword evidence="10 19" id="KW-0547">Nucleotide-binding</keyword>
<feature type="chain" id="PRO_5024322569" description="non-specific serine/threonine protein kinase" evidence="21">
    <location>
        <begin position="21"/>
        <end position="960"/>
    </location>
</feature>
<keyword evidence="7 20" id="KW-0812">Transmembrane</keyword>
<evidence type="ECO:0000256" key="16">
    <source>
        <dbReference type="ARBA" id="ARBA00023180"/>
    </source>
</evidence>
<dbReference type="InterPro" id="IPR032675">
    <property type="entry name" value="LRR_dom_sf"/>
</dbReference>
<dbReference type="Gene3D" id="2.60.120.430">
    <property type="entry name" value="Galactose-binding lectin"/>
    <property type="match status" value="1"/>
</dbReference>
<feature type="signal peptide" evidence="21">
    <location>
        <begin position="1"/>
        <end position="20"/>
    </location>
</feature>
<dbReference type="OrthoDB" id="4062651at2759"/>
<evidence type="ECO:0000313" key="24">
    <source>
        <dbReference type="Proteomes" id="UP000327157"/>
    </source>
</evidence>
<dbReference type="PROSITE" id="PS50011">
    <property type="entry name" value="PROTEIN_KINASE_DOM"/>
    <property type="match status" value="1"/>
</dbReference>
<reference evidence="23 24" key="1">
    <citation type="submission" date="2019-09" db="EMBL/GenBank/DDBJ databases">
        <authorList>
            <person name="Ou C."/>
        </authorList>
    </citation>
    <scope>NUCLEOTIDE SEQUENCE [LARGE SCALE GENOMIC DNA]</scope>
    <source>
        <strain evidence="23">S2</strain>
        <tissue evidence="23">Leaf</tissue>
    </source>
</reference>
<comment type="caution">
    <text evidence="23">The sequence shown here is derived from an EMBL/GenBank/DDBJ whole genome shotgun (WGS) entry which is preliminary data.</text>
</comment>
<dbReference type="InterPro" id="IPR021720">
    <property type="entry name" value="Malectin_dom"/>
</dbReference>
<comment type="subcellular location">
    <subcellularLocation>
        <location evidence="1">Membrane</location>
        <topology evidence="1">Single-pass type I membrane protein</topology>
    </subcellularLocation>
</comment>
<evidence type="ECO:0000256" key="19">
    <source>
        <dbReference type="PROSITE-ProRule" id="PRU10141"/>
    </source>
</evidence>
<dbReference type="PROSITE" id="PS00108">
    <property type="entry name" value="PROTEIN_KINASE_ST"/>
    <property type="match status" value="1"/>
</dbReference>
<feature type="transmembrane region" description="Helical" evidence="20">
    <location>
        <begin position="583"/>
        <end position="604"/>
    </location>
</feature>
<dbReference type="SUPFAM" id="SSF56112">
    <property type="entry name" value="Protein kinase-like (PK-like)"/>
    <property type="match status" value="1"/>
</dbReference>
<dbReference type="Pfam" id="PF07714">
    <property type="entry name" value="PK_Tyr_Ser-Thr"/>
    <property type="match status" value="1"/>
</dbReference>
<dbReference type="PANTHER" id="PTHR48006">
    <property type="entry name" value="LEUCINE-RICH REPEAT-CONTAINING PROTEIN DDB_G0281931-RELATED"/>
    <property type="match status" value="1"/>
</dbReference>
<dbReference type="InterPro" id="IPR001611">
    <property type="entry name" value="Leu-rich_rpt"/>
</dbReference>
<dbReference type="SMART" id="SM00220">
    <property type="entry name" value="S_TKc"/>
    <property type="match status" value="1"/>
</dbReference>
<dbReference type="PROSITE" id="PS00107">
    <property type="entry name" value="PROTEIN_KINASE_ATP"/>
    <property type="match status" value="1"/>
</dbReference>
<protein>
    <recommendedName>
        <fullName evidence="2">non-specific serine/threonine protein kinase</fullName>
        <ecNumber evidence="2">2.7.11.1</ecNumber>
    </recommendedName>
</protein>
<keyword evidence="9" id="KW-0677">Repeat</keyword>
<keyword evidence="13 20" id="KW-1133">Transmembrane helix</keyword>
<dbReference type="GO" id="GO:0005524">
    <property type="term" value="F:ATP binding"/>
    <property type="evidence" value="ECO:0007669"/>
    <property type="project" value="UniProtKB-UniRule"/>
</dbReference>
<dbReference type="InterPro" id="IPR000719">
    <property type="entry name" value="Prot_kinase_dom"/>
</dbReference>
<evidence type="ECO:0000256" key="15">
    <source>
        <dbReference type="ARBA" id="ARBA00023170"/>
    </source>
</evidence>
<gene>
    <name evidence="23" type="ORF">D8674_038845</name>
</gene>
<keyword evidence="3" id="KW-0723">Serine/threonine-protein kinase</keyword>
<dbReference type="EMBL" id="SMOL01000214">
    <property type="protein sequence ID" value="KAB2623553.1"/>
    <property type="molecule type" value="Genomic_DNA"/>
</dbReference>
<evidence type="ECO:0000256" key="11">
    <source>
        <dbReference type="ARBA" id="ARBA00022777"/>
    </source>
</evidence>
<evidence type="ECO:0000256" key="20">
    <source>
        <dbReference type="SAM" id="Phobius"/>
    </source>
</evidence>
<dbReference type="Proteomes" id="UP000327157">
    <property type="component" value="Unassembled WGS sequence"/>
</dbReference>
<evidence type="ECO:0000313" key="23">
    <source>
        <dbReference type="EMBL" id="KAB2623553.1"/>
    </source>
</evidence>
<keyword evidence="11 23" id="KW-0418">Kinase</keyword>
<sequence length="960" mass="106367">MSSSVIVVGLLMGLLALSCAQLLPLEEVKTLETISRKLHNPHWKNISQTSCQDGGVGFFKYFTAHIFCNVTCKCSFANTCHVRIIKLKGLNLTGVIPEEFGDLTHLEEIDLTHNYISGSIPASLSRCPIRSLYLLGNRLSGSIPVGDFTLLRELVLEDNHFEGPLPQNLGRLTHLERLLLSANDFTGTIPESYGYLKNLIDFRIGGSQLSGKIPEFIGNWSKLQKLDLQGTSMEGPIPYTISSLKDLKELMISDLNGPSMPFPTLKYMKNIQIVILRNCSISGTIPNYLGKLTKLLILDLSFNKLTGEIPQTIERAHHLSFLCLSNNILTGEVPIGILQSKRDQNLVSSHSSLENLWCLKKGLPCSSKPKDHSIFINCGGRKTKFDGHTYEEDLSTLGPSSFFSSSQKWGSSSTGLYMHKPNANYIATNVLSLNITGPDFYQTARIAPVSLKYYVLCMLKGKYKVRLYFSEIMFTNDQTFSSLGKRLFDISIQGNLVQKDFNIMDEAGGVGKGIVKEFDNVTVLGSTLEIHLYWAGKGTTAIPYRGVYGPLISAISVTPNFDSPTESVSTIPHGRSCLPISTIVKVGGCVAVAIILTVLVILWIKRCLVGLQKTLEDDLKGVELQTRKFTFTELKDATANFHQANKIGKGSFGTVYKGILADRTQIAVKQLSPKSNQGNREFFNEIEMLHALQHPNLVYLYGYCIEENQLFLVYEYMENNSVYHALFESRLDLDWATRRKICVGIAKGLAYLHDGSSLRVIHRDIKASNVLLDKHLNPKISDFGLAKLAEEDKTHISTNPVGTFGYMAPEYAIQGHLTDKADVYSFGIVVLEIISGKIRLDKKGFYILDWVHDLKSKGNLMNLVDRRLGSEFNNEEMIATINVALQCCNLASELRPTMSEVMSMLEGKVVVQEFVDPNPSSSNEMDLIVNEDFQSILKGAAGTLEGPSNDSAAALDDIIG</sequence>
<dbReference type="GO" id="GO:0016020">
    <property type="term" value="C:membrane"/>
    <property type="evidence" value="ECO:0007669"/>
    <property type="project" value="UniProtKB-SubCell"/>
</dbReference>
<dbReference type="Gene3D" id="3.30.200.20">
    <property type="entry name" value="Phosphorylase Kinase, domain 1"/>
    <property type="match status" value="1"/>
</dbReference>
<organism evidence="23 24">
    <name type="scientific">Pyrus ussuriensis x Pyrus communis</name>
    <dbReference type="NCBI Taxonomy" id="2448454"/>
    <lineage>
        <taxon>Eukaryota</taxon>
        <taxon>Viridiplantae</taxon>
        <taxon>Streptophyta</taxon>
        <taxon>Embryophyta</taxon>
        <taxon>Tracheophyta</taxon>
        <taxon>Spermatophyta</taxon>
        <taxon>Magnoliopsida</taxon>
        <taxon>eudicotyledons</taxon>
        <taxon>Gunneridae</taxon>
        <taxon>Pentapetalae</taxon>
        <taxon>rosids</taxon>
        <taxon>fabids</taxon>
        <taxon>Rosales</taxon>
        <taxon>Rosaceae</taxon>
        <taxon>Amygdaloideae</taxon>
        <taxon>Maleae</taxon>
        <taxon>Pyrus</taxon>
    </lineage>
</organism>
<dbReference type="FunFam" id="3.80.10.10:FF:000041">
    <property type="entry name" value="LRR receptor-like serine/threonine-protein kinase ERECTA"/>
    <property type="match status" value="2"/>
</dbReference>
<dbReference type="CDD" id="cd14066">
    <property type="entry name" value="STKc_IRAK"/>
    <property type="match status" value="1"/>
</dbReference>
<dbReference type="InterPro" id="IPR011009">
    <property type="entry name" value="Kinase-like_dom_sf"/>
</dbReference>
<keyword evidence="24" id="KW-1185">Reference proteome</keyword>
<dbReference type="FunFam" id="2.60.120.430:FF:000004">
    <property type="entry name" value="Putative leucine-rich repeat receptor-like serine/threonine-protein kinase"/>
    <property type="match status" value="1"/>
</dbReference>
<comment type="catalytic activity">
    <reaction evidence="17">
        <text>L-threonyl-[protein] + ATP = O-phospho-L-threonyl-[protein] + ADP + H(+)</text>
        <dbReference type="Rhea" id="RHEA:46608"/>
        <dbReference type="Rhea" id="RHEA-COMP:11060"/>
        <dbReference type="Rhea" id="RHEA-COMP:11605"/>
        <dbReference type="ChEBI" id="CHEBI:15378"/>
        <dbReference type="ChEBI" id="CHEBI:30013"/>
        <dbReference type="ChEBI" id="CHEBI:30616"/>
        <dbReference type="ChEBI" id="CHEBI:61977"/>
        <dbReference type="ChEBI" id="CHEBI:456216"/>
        <dbReference type="EC" id="2.7.11.1"/>
    </reaction>
</comment>
<keyword evidence="12 19" id="KW-0067">ATP-binding</keyword>
<name>A0A5N5HAD6_9ROSA</name>
<accession>A0A5N5HAD6</accession>
<reference evidence="23 24" key="2">
    <citation type="submission" date="2019-11" db="EMBL/GenBank/DDBJ databases">
        <title>A de novo genome assembly of a pear dwarfing rootstock.</title>
        <authorList>
            <person name="Wang F."/>
            <person name="Wang J."/>
            <person name="Li S."/>
            <person name="Zhang Y."/>
            <person name="Fang M."/>
            <person name="Ma L."/>
            <person name="Zhao Y."/>
            <person name="Jiang S."/>
        </authorList>
    </citation>
    <scope>NUCLEOTIDE SEQUENCE [LARGE SCALE GENOMIC DNA]</scope>
    <source>
        <strain evidence="23">S2</strain>
        <tissue evidence="23">Leaf</tissue>
    </source>
</reference>
<evidence type="ECO:0000256" key="17">
    <source>
        <dbReference type="ARBA" id="ARBA00047899"/>
    </source>
</evidence>
<dbReference type="InterPro" id="IPR008271">
    <property type="entry name" value="Ser/Thr_kinase_AS"/>
</dbReference>
<feature type="domain" description="Protein kinase" evidence="22">
    <location>
        <begin position="641"/>
        <end position="915"/>
    </location>
</feature>
<comment type="catalytic activity">
    <reaction evidence="18">
        <text>L-seryl-[protein] + ATP = O-phospho-L-seryl-[protein] + ADP + H(+)</text>
        <dbReference type="Rhea" id="RHEA:17989"/>
        <dbReference type="Rhea" id="RHEA-COMP:9863"/>
        <dbReference type="Rhea" id="RHEA-COMP:11604"/>
        <dbReference type="ChEBI" id="CHEBI:15378"/>
        <dbReference type="ChEBI" id="CHEBI:29999"/>
        <dbReference type="ChEBI" id="CHEBI:30616"/>
        <dbReference type="ChEBI" id="CHEBI:83421"/>
        <dbReference type="ChEBI" id="CHEBI:456216"/>
        <dbReference type="EC" id="2.7.11.1"/>
    </reaction>
</comment>
<evidence type="ECO:0000256" key="7">
    <source>
        <dbReference type="ARBA" id="ARBA00022692"/>
    </source>
</evidence>
<keyword evidence="6" id="KW-0808">Transferase</keyword>
<evidence type="ECO:0000256" key="3">
    <source>
        <dbReference type="ARBA" id="ARBA00022527"/>
    </source>
</evidence>
<evidence type="ECO:0000256" key="18">
    <source>
        <dbReference type="ARBA" id="ARBA00048679"/>
    </source>
</evidence>
<evidence type="ECO:0000256" key="1">
    <source>
        <dbReference type="ARBA" id="ARBA00004479"/>
    </source>
</evidence>
<evidence type="ECO:0000256" key="10">
    <source>
        <dbReference type="ARBA" id="ARBA00022741"/>
    </source>
</evidence>
<evidence type="ECO:0000256" key="14">
    <source>
        <dbReference type="ARBA" id="ARBA00023136"/>
    </source>
</evidence>
<keyword evidence="8 21" id="KW-0732">Signal</keyword>
<evidence type="ECO:0000256" key="4">
    <source>
        <dbReference type="ARBA" id="ARBA00022553"/>
    </source>
</evidence>
<dbReference type="Pfam" id="PF11721">
    <property type="entry name" value="Malectin"/>
    <property type="match status" value="1"/>
</dbReference>
<dbReference type="AlphaFoldDB" id="A0A5N5HAD6"/>
<dbReference type="InterPro" id="IPR017441">
    <property type="entry name" value="Protein_kinase_ATP_BS"/>
</dbReference>
<dbReference type="FunFam" id="1.10.510.10:FF:000044">
    <property type="entry name" value="Putative LRR receptor-like serine/threonine-protein kinase"/>
    <property type="match status" value="1"/>
</dbReference>
<evidence type="ECO:0000256" key="12">
    <source>
        <dbReference type="ARBA" id="ARBA00022840"/>
    </source>
</evidence>
<feature type="binding site" evidence="19">
    <location>
        <position position="669"/>
    </location>
    <ligand>
        <name>ATP</name>
        <dbReference type="ChEBI" id="CHEBI:30616"/>
    </ligand>
</feature>
<dbReference type="PANTHER" id="PTHR48006:SF60">
    <property type="entry name" value="PROTEIN KINASE DOMAIN-CONTAINING PROTEIN"/>
    <property type="match status" value="1"/>
</dbReference>
<keyword evidence="4" id="KW-0597">Phosphoprotein</keyword>
<keyword evidence="15 23" id="KW-0675">Receptor</keyword>
<dbReference type="FunFam" id="3.30.200.20:FF:000415">
    <property type="entry name" value="receptor-like serine/threonine-protein kinase NCRK"/>
    <property type="match status" value="1"/>
</dbReference>
<evidence type="ECO:0000256" key="9">
    <source>
        <dbReference type="ARBA" id="ARBA00022737"/>
    </source>
</evidence>
<evidence type="ECO:0000259" key="22">
    <source>
        <dbReference type="PROSITE" id="PS50011"/>
    </source>
</evidence>
<dbReference type="Gene3D" id="1.10.510.10">
    <property type="entry name" value="Transferase(Phosphotransferase) domain 1"/>
    <property type="match status" value="1"/>
</dbReference>
<dbReference type="Pfam" id="PF00560">
    <property type="entry name" value="LRR_1"/>
    <property type="match status" value="3"/>
</dbReference>
<dbReference type="GO" id="GO:0004674">
    <property type="term" value="F:protein serine/threonine kinase activity"/>
    <property type="evidence" value="ECO:0007669"/>
    <property type="project" value="UniProtKB-KW"/>
</dbReference>
<dbReference type="InterPro" id="IPR051824">
    <property type="entry name" value="LRR_Rcpt-Like_S/T_Kinase"/>
</dbReference>
<dbReference type="InterPro" id="IPR001245">
    <property type="entry name" value="Ser-Thr/Tyr_kinase_cat_dom"/>
</dbReference>
<evidence type="ECO:0000256" key="2">
    <source>
        <dbReference type="ARBA" id="ARBA00012513"/>
    </source>
</evidence>
<dbReference type="EC" id="2.7.11.1" evidence="2"/>